<dbReference type="InterPro" id="IPR013783">
    <property type="entry name" value="Ig-like_fold"/>
</dbReference>
<accession>A0A069SK64</accession>
<feature type="domain" description="Apiosidase-like catalytic" evidence="2">
    <location>
        <begin position="119"/>
        <end position="366"/>
    </location>
</feature>
<dbReference type="InterPro" id="IPR041239">
    <property type="entry name" value="DUF5605"/>
</dbReference>
<organism evidence="5 6">
    <name type="scientific">Phocaeicola vulgatus str. 3975 RP4</name>
    <dbReference type="NCBI Taxonomy" id="1339352"/>
    <lineage>
        <taxon>Bacteria</taxon>
        <taxon>Pseudomonadati</taxon>
        <taxon>Bacteroidota</taxon>
        <taxon>Bacteroidia</taxon>
        <taxon>Bacteroidales</taxon>
        <taxon>Bacteroidaceae</taxon>
        <taxon>Phocaeicola</taxon>
    </lineage>
</organism>
<dbReference type="Gene3D" id="2.60.40.3950">
    <property type="match status" value="1"/>
</dbReference>
<dbReference type="Gene3D" id="3.20.20.80">
    <property type="entry name" value="Glycosidases"/>
    <property type="match status" value="1"/>
</dbReference>
<feature type="chain" id="PRO_5001666685" evidence="1">
    <location>
        <begin position="23"/>
        <end position="534"/>
    </location>
</feature>
<gene>
    <name evidence="5" type="ORF">M099_1609</name>
</gene>
<evidence type="ECO:0000313" key="5">
    <source>
        <dbReference type="EMBL" id="KDS54925.1"/>
    </source>
</evidence>
<comment type="caution">
    <text evidence="5">The sequence shown here is derived from an EMBL/GenBank/DDBJ whole genome shotgun (WGS) entry which is preliminary data.</text>
</comment>
<protein>
    <submittedName>
        <fullName evidence="5">Cellulase family protein</fullName>
    </submittedName>
</protein>
<dbReference type="PATRIC" id="fig|1339352.3.peg.1562"/>
<dbReference type="Pfam" id="PF18310">
    <property type="entry name" value="DUF5605"/>
    <property type="match status" value="1"/>
</dbReference>
<dbReference type="InterPro" id="IPR025277">
    <property type="entry name" value="Apiosidase-like_cat_dom"/>
</dbReference>
<dbReference type="PANTHER" id="PTHR37836:SF2">
    <property type="entry name" value="DUF4038 DOMAIN-CONTAINING PROTEIN"/>
    <property type="match status" value="1"/>
</dbReference>
<feature type="signal peptide" evidence="1">
    <location>
        <begin position="1"/>
        <end position="22"/>
    </location>
</feature>
<proteinExistence type="predicted"/>
<keyword evidence="1" id="KW-0732">Signal</keyword>
<dbReference type="SUPFAM" id="SSF51445">
    <property type="entry name" value="(Trans)glycosidases"/>
    <property type="match status" value="1"/>
</dbReference>
<feature type="domain" description="DUF5060" evidence="3">
    <location>
        <begin position="25"/>
        <end position="90"/>
    </location>
</feature>
<dbReference type="Proteomes" id="UP000027661">
    <property type="component" value="Unassembled WGS sequence"/>
</dbReference>
<dbReference type="PANTHER" id="PTHR37836">
    <property type="entry name" value="LMO1036 PROTEIN"/>
    <property type="match status" value="1"/>
</dbReference>
<reference evidence="5 6" key="1">
    <citation type="submission" date="2014-04" db="EMBL/GenBank/DDBJ databases">
        <authorList>
            <person name="Sears C."/>
            <person name="Carroll K."/>
            <person name="Sack B.R."/>
            <person name="Qadri F."/>
            <person name="Myers L.L."/>
            <person name="Chung G.-T."/>
            <person name="Escheverria P."/>
            <person name="Fraser C.M."/>
            <person name="Sadzewicz L."/>
            <person name="Shefchek K.A."/>
            <person name="Tallon L."/>
            <person name="Das S.P."/>
            <person name="Daugherty S."/>
            <person name="Mongodin E.F."/>
        </authorList>
    </citation>
    <scope>NUCLEOTIDE SEQUENCE [LARGE SCALE GENOMIC DNA]</scope>
    <source>
        <strain evidence="5 6">3975 RP4</strain>
    </source>
</reference>
<dbReference type="EMBL" id="JNHM01000019">
    <property type="protein sequence ID" value="KDS54925.1"/>
    <property type="molecule type" value="Genomic_DNA"/>
</dbReference>
<dbReference type="InterPro" id="IPR032260">
    <property type="entry name" value="DUF5060"/>
</dbReference>
<sequence length="534" mass="61910">MSTKFYVIAVWTLLSFVVKVNAQDKVECWDRFELSFKQVTKGNPFDTRLSATFVCGKEKKTVEGFYDGENTYRIRFMPAVAGEWRYVTSSSIGAMNGRKGTFTVIPAGKDNHGMVLVDGEHNFKYADGTRYYPMGTTAYAWTHMKETTQEATLKSFGEAGFNKVRMCVFPKNYSLVKDEPALYPFEIRKTIKDKEGNERKEWDFDRFDPAFFQHLEKRIDQLNRLGIEADLILFHPYDKGRWGFDAMSNEVNVRYIKYITARLASFRNVWWSMANEWDYVKAKTVDDWKLLTKTVVENDPYRHLCSIHGATATYFDYWMPEFTHVSIQDEAPVLSSTASATLRKIYRKPVICDEVGYEGNLPYRWGRLSPQQMTCFILNGLLGGIYVTHGECYQQGNEPIFWAQGGSLKGESWKRVKFLRTIIEAAPHPLEMADISRDLVTSTAGPDYYLVNMGKDVKGFWTFNLPVKNADYNKLQKNKRFKVEIIDVWAMTVTEYPVIFETTEELDYRVFDIHHRGVRIPDAPYIVLRITEVK</sequence>
<evidence type="ECO:0000256" key="1">
    <source>
        <dbReference type="SAM" id="SignalP"/>
    </source>
</evidence>
<dbReference type="Pfam" id="PF16586">
    <property type="entry name" value="DUF5060"/>
    <property type="match status" value="1"/>
</dbReference>
<dbReference type="Gene3D" id="2.60.40.10">
    <property type="entry name" value="Immunoglobulins"/>
    <property type="match status" value="1"/>
</dbReference>
<dbReference type="AlphaFoldDB" id="A0A069SK64"/>
<evidence type="ECO:0000313" key="6">
    <source>
        <dbReference type="Proteomes" id="UP000027661"/>
    </source>
</evidence>
<evidence type="ECO:0000259" key="2">
    <source>
        <dbReference type="Pfam" id="PF13204"/>
    </source>
</evidence>
<dbReference type="Pfam" id="PF13204">
    <property type="entry name" value="Apiosidase"/>
    <property type="match status" value="1"/>
</dbReference>
<evidence type="ECO:0000259" key="3">
    <source>
        <dbReference type="Pfam" id="PF16586"/>
    </source>
</evidence>
<name>A0A069SK64_PHOVU</name>
<dbReference type="RefSeq" id="WP_005852913.1">
    <property type="nucleotide sequence ID" value="NZ_JNHM01000019.1"/>
</dbReference>
<evidence type="ECO:0000259" key="4">
    <source>
        <dbReference type="Pfam" id="PF18310"/>
    </source>
</evidence>
<feature type="domain" description="DUF5605" evidence="4">
    <location>
        <begin position="446"/>
        <end position="530"/>
    </location>
</feature>
<dbReference type="InterPro" id="IPR017853">
    <property type="entry name" value="GH"/>
</dbReference>